<sequence length="96" mass="10629">MTSVRSEFVTGLQRLDKAATKARLITVRAAVHRRIDELTDPALKCALMDVSDSVDRLLMETSRISIERLANGLAESHGEPPQPSTLPRVPPRRSQP</sequence>
<dbReference type="EMBL" id="JBEPMM010000011">
    <property type="protein sequence ID" value="MET3693981.1"/>
    <property type="molecule type" value="Genomic_DNA"/>
</dbReference>
<keyword evidence="3" id="KW-1185">Reference proteome</keyword>
<evidence type="ECO:0000313" key="3">
    <source>
        <dbReference type="Proteomes" id="UP001549145"/>
    </source>
</evidence>
<name>A0ABV2L828_9HYPH</name>
<organism evidence="2 3">
    <name type="scientific">Methylobacterium goesingense</name>
    <dbReference type="NCBI Taxonomy" id="243690"/>
    <lineage>
        <taxon>Bacteria</taxon>
        <taxon>Pseudomonadati</taxon>
        <taxon>Pseudomonadota</taxon>
        <taxon>Alphaproteobacteria</taxon>
        <taxon>Hyphomicrobiales</taxon>
        <taxon>Methylobacteriaceae</taxon>
        <taxon>Methylobacterium</taxon>
    </lineage>
</organism>
<gene>
    <name evidence="2" type="ORF">ABID43_003536</name>
</gene>
<protein>
    <submittedName>
        <fullName evidence="2">Uncharacterized protein</fullName>
    </submittedName>
</protein>
<reference evidence="2 3" key="1">
    <citation type="submission" date="2024-06" db="EMBL/GenBank/DDBJ databases">
        <title>Genomic Encyclopedia of Type Strains, Phase IV (KMG-IV): sequencing the most valuable type-strain genomes for metagenomic binning, comparative biology and taxonomic classification.</title>
        <authorList>
            <person name="Goeker M."/>
        </authorList>
    </citation>
    <scope>NUCLEOTIDE SEQUENCE [LARGE SCALE GENOMIC DNA]</scope>
    <source>
        <strain evidence="2 3">DSM 21331</strain>
    </source>
</reference>
<comment type="caution">
    <text evidence="2">The sequence shown here is derived from an EMBL/GenBank/DDBJ whole genome shotgun (WGS) entry which is preliminary data.</text>
</comment>
<evidence type="ECO:0000256" key="1">
    <source>
        <dbReference type="SAM" id="MobiDB-lite"/>
    </source>
</evidence>
<dbReference type="Proteomes" id="UP001549145">
    <property type="component" value="Unassembled WGS sequence"/>
</dbReference>
<evidence type="ECO:0000313" key="2">
    <source>
        <dbReference type="EMBL" id="MET3693981.1"/>
    </source>
</evidence>
<dbReference type="RefSeq" id="WP_056097056.1">
    <property type="nucleotide sequence ID" value="NZ_BPQL01000020.1"/>
</dbReference>
<accession>A0ABV2L828</accession>
<proteinExistence type="predicted"/>
<feature type="region of interest" description="Disordered" evidence="1">
    <location>
        <begin position="70"/>
        <end position="96"/>
    </location>
</feature>